<evidence type="ECO:0008006" key="5">
    <source>
        <dbReference type="Google" id="ProtNLM"/>
    </source>
</evidence>
<comment type="caution">
    <text evidence="3">The sequence shown here is derived from an EMBL/GenBank/DDBJ whole genome shotgun (WGS) entry which is preliminary data.</text>
</comment>
<organism evidence="3 4">
    <name type="scientific">Psychromarinibacter sediminicola</name>
    <dbReference type="NCBI Taxonomy" id="3033385"/>
    <lineage>
        <taxon>Bacteria</taxon>
        <taxon>Pseudomonadati</taxon>
        <taxon>Pseudomonadota</taxon>
        <taxon>Alphaproteobacteria</taxon>
        <taxon>Rhodobacterales</taxon>
        <taxon>Paracoccaceae</taxon>
        <taxon>Psychromarinibacter</taxon>
    </lineage>
</organism>
<feature type="region of interest" description="Disordered" evidence="1">
    <location>
        <begin position="21"/>
        <end position="43"/>
    </location>
</feature>
<dbReference type="EMBL" id="JARGYC010000054">
    <property type="protein sequence ID" value="MDF0602564.1"/>
    <property type="molecule type" value="Genomic_DNA"/>
</dbReference>
<feature type="signal peptide" evidence="2">
    <location>
        <begin position="1"/>
        <end position="23"/>
    </location>
</feature>
<feature type="compositionally biased region" description="Basic and acidic residues" evidence="1">
    <location>
        <begin position="28"/>
        <end position="42"/>
    </location>
</feature>
<proteinExistence type="predicted"/>
<keyword evidence="4" id="KW-1185">Reference proteome</keyword>
<name>A0AAE3NVR2_9RHOB</name>
<feature type="region of interest" description="Disordered" evidence="1">
    <location>
        <begin position="78"/>
        <end position="99"/>
    </location>
</feature>
<dbReference type="Proteomes" id="UP001220964">
    <property type="component" value="Unassembled WGS sequence"/>
</dbReference>
<dbReference type="RefSeq" id="WP_275568692.1">
    <property type="nucleotide sequence ID" value="NZ_JARGYC010000054.1"/>
</dbReference>
<sequence length="610" mass="66266">MRRRLRPATLAACLIWAAAPAPAQDVPPPDKSEATIQREPEVSPRFTPTRVDVDLSRRSLTRTWRAGDAIKEVPKRVTRRMLEEDRTPANPTDPGPDPLLALQRAAEAAGPDRRLSEPITLIEGDFQGANPPDTVSDVGETYVITMINSNQGARFTIYDKATGAVAAGPITLDTIGAMVDADAPCANGLGDPIVLYDSAAGRWMLSEFSQQFDRTLCVYVSASTDPVSGGWYLYQFESARDFPDYPKYAVWPDAYYMASNESSPTVYAFERAAMLQGLPARHLSFTAPELSGFGFQSLQPADLDGADPPPAGTPGLFLRHRDDEVHNPSSNDPARDLIEIFEFQTDFDTPGAASFTGPIRIAMTEIDSDLCGLTSFSCFTQPAGGPPLDPLREVLMWRVQYRNFGTHETLVGSMVTDVDGTDRGGIRWFELRRTDADWTLHQEGTYAPDDGLNRFMPSVAMDGEGNMALGYSVVAADTPAGVRYVARAADDPPGTMPQGEKTLATGTGHSASQRWGDYSSMSIDPSDDCTFWYSNQHALNGLYAVTTGAFDLDGCGAAGDTIVLERDTLLELIDALDAQAAELRRLIDMHNAITTLEGDIDALRDVVQGN</sequence>
<feature type="region of interest" description="Disordered" evidence="1">
    <location>
        <begin position="489"/>
        <end position="510"/>
    </location>
</feature>
<accession>A0AAE3NVR2</accession>
<reference evidence="3" key="1">
    <citation type="submission" date="2023-03" db="EMBL/GenBank/DDBJ databases">
        <title>Multiphase analysis and comparison of six strains from genera Psychromarinibacter, Lutimaribacter, and Maritimibacter, including a novel species: Psychromarinibacter sediminicola sp. nov.</title>
        <authorList>
            <person name="Wang Y.-H."/>
            <person name="Ye M.-Q."/>
            <person name="Du Z.-J."/>
        </authorList>
    </citation>
    <scope>NUCLEOTIDE SEQUENCE</scope>
    <source>
        <strain evidence="3">C21-152</strain>
    </source>
</reference>
<keyword evidence="2" id="KW-0732">Signal</keyword>
<protein>
    <recommendedName>
        <fullName evidence="5">Secreted protein</fullName>
    </recommendedName>
</protein>
<gene>
    <name evidence="3" type="ORF">P1J78_17635</name>
</gene>
<feature type="chain" id="PRO_5041998261" description="Secreted protein" evidence="2">
    <location>
        <begin position="24"/>
        <end position="610"/>
    </location>
</feature>
<evidence type="ECO:0000256" key="2">
    <source>
        <dbReference type="SAM" id="SignalP"/>
    </source>
</evidence>
<dbReference type="AlphaFoldDB" id="A0AAE3NVR2"/>
<feature type="compositionally biased region" description="Basic and acidic residues" evidence="1">
    <location>
        <begin position="78"/>
        <end position="87"/>
    </location>
</feature>
<evidence type="ECO:0000313" key="4">
    <source>
        <dbReference type="Proteomes" id="UP001220964"/>
    </source>
</evidence>
<evidence type="ECO:0000313" key="3">
    <source>
        <dbReference type="EMBL" id="MDF0602564.1"/>
    </source>
</evidence>
<evidence type="ECO:0000256" key="1">
    <source>
        <dbReference type="SAM" id="MobiDB-lite"/>
    </source>
</evidence>